<comment type="catalytic activity">
    <reaction evidence="5">
        <text>a 3-(all-trans-polyprenyl)benzene-1,2-diol + S-adenosyl-L-methionine = a 2-methoxy-6-(all-trans-polyprenyl)phenol + S-adenosyl-L-homocysteine + H(+)</text>
        <dbReference type="Rhea" id="RHEA:31411"/>
        <dbReference type="Rhea" id="RHEA-COMP:9550"/>
        <dbReference type="Rhea" id="RHEA-COMP:9551"/>
        <dbReference type="ChEBI" id="CHEBI:15378"/>
        <dbReference type="ChEBI" id="CHEBI:57856"/>
        <dbReference type="ChEBI" id="CHEBI:59789"/>
        <dbReference type="ChEBI" id="CHEBI:62729"/>
        <dbReference type="ChEBI" id="CHEBI:62731"/>
        <dbReference type="EC" id="2.1.1.222"/>
    </reaction>
</comment>
<keyword evidence="3 5" id="KW-0831">Ubiquinone biosynthesis</keyword>
<dbReference type="FunFam" id="3.40.50.150:FF:000028">
    <property type="entry name" value="Ubiquinone biosynthesis O-methyltransferase"/>
    <property type="match status" value="1"/>
</dbReference>
<dbReference type="STRING" id="765912.Thimo_2283"/>
<keyword evidence="7" id="KW-1185">Reference proteome</keyword>
<dbReference type="CDD" id="cd02440">
    <property type="entry name" value="AdoMet_MTases"/>
    <property type="match status" value="1"/>
</dbReference>
<dbReference type="PANTHER" id="PTHR43464:SF19">
    <property type="entry name" value="UBIQUINONE BIOSYNTHESIS O-METHYLTRANSFERASE, MITOCHONDRIAL"/>
    <property type="match status" value="1"/>
</dbReference>
<dbReference type="Pfam" id="PF13489">
    <property type="entry name" value="Methyltransf_23"/>
    <property type="match status" value="1"/>
</dbReference>
<evidence type="ECO:0000313" key="7">
    <source>
        <dbReference type="Proteomes" id="UP000010816"/>
    </source>
</evidence>
<keyword evidence="6" id="KW-0830">Ubiquinone</keyword>
<feature type="binding site" evidence="5">
    <location>
        <position position="124"/>
    </location>
    <ligand>
        <name>S-adenosyl-L-methionine</name>
        <dbReference type="ChEBI" id="CHEBI:59789"/>
    </ligand>
</feature>
<gene>
    <name evidence="5" type="primary">ubiG</name>
    <name evidence="6" type="ORF">Thimo_2283</name>
</gene>
<dbReference type="EMBL" id="CP003051">
    <property type="protein sequence ID" value="AGA91027.1"/>
    <property type="molecule type" value="Genomic_DNA"/>
</dbReference>
<organism evidence="6 7">
    <name type="scientific">Thioflavicoccus mobilis 8321</name>
    <dbReference type="NCBI Taxonomy" id="765912"/>
    <lineage>
        <taxon>Bacteria</taxon>
        <taxon>Pseudomonadati</taxon>
        <taxon>Pseudomonadota</taxon>
        <taxon>Gammaproteobacteria</taxon>
        <taxon>Chromatiales</taxon>
        <taxon>Chromatiaceae</taxon>
        <taxon>Thioflavicoccus</taxon>
    </lineage>
</organism>
<protein>
    <recommendedName>
        <fullName evidence="5">Ubiquinone biosynthesis O-methyltransferase</fullName>
    </recommendedName>
    <alternativeName>
        <fullName evidence="5">2-polyprenyl-6-hydroxyphenol methylase</fullName>
        <ecNumber evidence="5">2.1.1.222</ecNumber>
    </alternativeName>
    <alternativeName>
        <fullName evidence="5">3-demethylubiquinone 3-O-methyltransferase</fullName>
        <ecNumber evidence="5">2.1.1.64</ecNumber>
    </alternativeName>
</protein>
<dbReference type="PANTHER" id="PTHR43464">
    <property type="entry name" value="METHYLTRANSFERASE"/>
    <property type="match status" value="1"/>
</dbReference>
<dbReference type="InterPro" id="IPR029063">
    <property type="entry name" value="SAM-dependent_MTases_sf"/>
</dbReference>
<dbReference type="UniPathway" id="UPA00232"/>
<evidence type="ECO:0000256" key="3">
    <source>
        <dbReference type="ARBA" id="ARBA00022688"/>
    </source>
</evidence>
<name>L0GYX2_9GAMM</name>
<dbReference type="GO" id="GO:0032259">
    <property type="term" value="P:methylation"/>
    <property type="evidence" value="ECO:0007669"/>
    <property type="project" value="UniProtKB-KW"/>
</dbReference>
<dbReference type="NCBIfam" id="TIGR01983">
    <property type="entry name" value="UbiG"/>
    <property type="match status" value="1"/>
</dbReference>
<keyword evidence="4 5" id="KW-0949">S-adenosyl-L-methionine</keyword>
<evidence type="ECO:0000256" key="5">
    <source>
        <dbReference type="HAMAP-Rule" id="MF_00472"/>
    </source>
</evidence>
<dbReference type="SUPFAM" id="SSF53335">
    <property type="entry name" value="S-adenosyl-L-methionine-dependent methyltransferases"/>
    <property type="match status" value="1"/>
</dbReference>
<dbReference type="eggNOG" id="COG2227">
    <property type="taxonomic scope" value="Bacteria"/>
</dbReference>
<accession>L0GYX2</accession>
<comment type="function">
    <text evidence="5">O-methyltransferase that catalyzes the 2 O-methylation steps in the ubiquinone biosynthetic pathway.</text>
</comment>
<dbReference type="AlphaFoldDB" id="L0GYX2"/>
<dbReference type="Gene3D" id="3.40.50.150">
    <property type="entry name" value="Vaccinia Virus protein VP39"/>
    <property type="match status" value="1"/>
</dbReference>
<dbReference type="GO" id="GO:0102208">
    <property type="term" value="F:2-polyprenyl-6-hydroxyphenol methylase activity"/>
    <property type="evidence" value="ECO:0007669"/>
    <property type="project" value="UniProtKB-EC"/>
</dbReference>
<dbReference type="InterPro" id="IPR010233">
    <property type="entry name" value="UbiG_MeTrfase"/>
</dbReference>
<comment type="similarity">
    <text evidence="5">Belongs to the methyltransferase superfamily. UbiG/COQ3 family.</text>
</comment>
<sequence>MTETAHNVDHAEIRKFEELASRWWDPESEFKTLHEINPLRLDYIEQAVSLQGKEVLDVGCGGGLLSEAMALRGAQVTGIDMGEMPLRVAELHTLETGVEVTYRRVPVEVLAAERPASFDVVTCMEMLEHVPEPAAVVAACARLVRPGGHVFFSTLNRNPKSYLMAVVGAEYILGMLPKGTHDYARFIRPAELGAWVRAAGMHLSDLTGMTYHPLTGEYSLAKGKLDVNYLATCRPDGDV</sequence>
<dbReference type="GO" id="GO:0010420">
    <property type="term" value="F:polyprenyldihydroxybenzoate methyltransferase activity"/>
    <property type="evidence" value="ECO:0007669"/>
    <property type="project" value="InterPro"/>
</dbReference>
<dbReference type="HOGENOM" id="CLU_042432_5_0_6"/>
<comment type="catalytic activity">
    <reaction evidence="5">
        <text>a 3-demethylubiquinol + S-adenosyl-L-methionine = a ubiquinol + S-adenosyl-L-homocysteine + H(+)</text>
        <dbReference type="Rhea" id="RHEA:44380"/>
        <dbReference type="Rhea" id="RHEA-COMP:9566"/>
        <dbReference type="Rhea" id="RHEA-COMP:10914"/>
        <dbReference type="ChEBI" id="CHEBI:15378"/>
        <dbReference type="ChEBI" id="CHEBI:17976"/>
        <dbReference type="ChEBI" id="CHEBI:57856"/>
        <dbReference type="ChEBI" id="CHEBI:59789"/>
        <dbReference type="ChEBI" id="CHEBI:84422"/>
        <dbReference type="EC" id="2.1.1.64"/>
    </reaction>
</comment>
<dbReference type="OrthoDB" id="9801538at2"/>
<dbReference type="KEGG" id="tmb:Thimo_2283"/>
<comment type="pathway">
    <text evidence="5">Cofactor biosynthesis; ubiquinone biosynthesis.</text>
</comment>
<dbReference type="EC" id="2.1.1.222" evidence="5"/>
<dbReference type="RefSeq" id="WP_015281162.1">
    <property type="nucleotide sequence ID" value="NC_019940.1"/>
</dbReference>
<dbReference type="HAMAP" id="MF_00472">
    <property type="entry name" value="UbiG"/>
    <property type="match status" value="1"/>
</dbReference>
<evidence type="ECO:0000313" key="6">
    <source>
        <dbReference type="EMBL" id="AGA91027.1"/>
    </source>
</evidence>
<proteinExistence type="inferred from homology"/>
<feature type="binding site" evidence="5">
    <location>
        <position position="40"/>
    </location>
    <ligand>
        <name>S-adenosyl-L-methionine</name>
        <dbReference type="ChEBI" id="CHEBI:59789"/>
    </ligand>
</feature>
<reference evidence="6 7" key="1">
    <citation type="submission" date="2011-09" db="EMBL/GenBank/DDBJ databases">
        <title>Complete sequence of chromosome of Thioflavicoccus mobilis 8321.</title>
        <authorList>
            <consortium name="US DOE Joint Genome Institute"/>
            <person name="Lucas S."/>
            <person name="Han J."/>
            <person name="Lapidus A."/>
            <person name="Cheng J.-F."/>
            <person name="Goodwin L."/>
            <person name="Pitluck S."/>
            <person name="Peters L."/>
            <person name="Ovchinnikova G."/>
            <person name="Lu M."/>
            <person name="Detter J.C."/>
            <person name="Han C."/>
            <person name="Tapia R."/>
            <person name="Land M."/>
            <person name="Hauser L."/>
            <person name="Kyrpides N."/>
            <person name="Ivanova N."/>
            <person name="Pagani I."/>
            <person name="Vogl K."/>
            <person name="Liu Z."/>
            <person name="Imhoff J."/>
            <person name="Thiel V."/>
            <person name="Frigaard N.-U."/>
            <person name="Bryant D."/>
            <person name="Woyke T."/>
        </authorList>
    </citation>
    <scope>NUCLEOTIDE SEQUENCE [LARGE SCALE GENOMIC DNA]</scope>
    <source>
        <strain evidence="6 7">8321</strain>
    </source>
</reference>
<feature type="binding site" evidence="5">
    <location>
        <position position="59"/>
    </location>
    <ligand>
        <name>S-adenosyl-L-methionine</name>
        <dbReference type="ChEBI" id="CHEBI:59789"/>
    </ligand>
</feature>
<feature type="binding site" evidence="5">
    <location>
        <position position="80"/>
    </location>
    <ligand>
        <name>S-adenosyl-L-methionine</name>
        <dbReference type="ChEBI" id="CHEBI:59789"/>
    </ligand>
</feature>
<keyword evidence="1 5" id="KW-0489">Methyltransferase</keyword>
<dbReference type="Proteomes" id="UP000010816">
    <property type="component" value="Chromosome"/>
</dbReference>
<evidence type="ECO:0000256" key="1">
    <source>
        <dbReference type="ARBA" id="ARBA00022603"/>
    </source>
</evidence>
<dbReference type="GO" id="GO:0061542">
    <property type="term" value="F:3-demethylubiquinol 3-O-methyltransferase activity"/>
    <property type="evidence" value="ECO:0007669"/>
    <property type="project" value="UniProtKB-UniRule"/>
</dbReference>
<evidence type="ECO:0000256" key="4">
    <source>
        <dbReference type="ARBA" id="ARBA00022691"/>
    </source>
</evidence>
<keyword evidence="2 5" id="KW-0808">Transferase</keyword>
<dbReference type="EC" id="2.1.1.64" evidence="5"/>
<evidence type="ECO:0000256" key="2">
    <source>
        <dbReference type="ARBA" id="ARBA00022679"/>
    </source>
</evidence>
<dbReference type="PATRIC" id="fig|765912.4.peg.2241"/>